<dbReference type="Proteomes" id="UP000452235">
    <property type="component" value="Unassembled WGS sequence"/>
</dbReference>
<keyword evidence="1" id="KW-0479">Metal-binding</keyword>
<dbReference type="EMBL" id="BLJY01000005">
    <property type="protein sequence ID" value="GFF16559.1"/>
    <property type="molecule type" value="Genomic_DNA"/>
</dbReference>
<feature type="region of interest" description="Disordered" evidence="6">
    <location>
        <begin position="139"/>
        <end position="166"/>
    </location>
</feature>
<dbReference type="PROSITE" id="PS00463">
    <property type="entry name" value="ZN2_CY6_FUNGAL_1"/>
    <property type="match status" value="1"/>
</dbReference>
<keyword evidence="5" id="KW-0539">Nucleus</keyword>
<keyword evidence="4" id="KW-0804">Transcription</keyword>
<dbReference type="SMART" id="SM00066">
    <property type="entry name" value="GAL4"/>
    <property type="match status" value="1"/>
</dbReference>
<evidence type="ECO:0000313" key="8">
    <source>
        <dbReference type="Proteomes" id="UP000452235"/>
    </source>
</evidence>
<evidence type="ECO:0000256" key="2">
    <source>
        <dbReference type="ARBA" id="ARBA00023015"/>
    </source>
</evidence>
<dbReference type="Gene3D" id="4.10.240.10">
    <property type="entry name" value="Zn(2)-C6 fungal-type DNA-binding domain"/>
    <property type="match status" value="1"/>
</dbReference>
<feature type="region of interest" description="Disordered" evidence="6">
    <location>
        <begin position="1"/>
        <end position="32"/>
    </location>
</feature>
<evidence type="ECO:0000256" key="1">
    <source>
        <dbReference type="ARBA" id="ARBA00022723"/>
    </source>
</evidence>
<dbReference type="SUPFAM" id="SSF57701">
    <property type="entry name" value="Zn2/Cys6 DNA-binding domain"/>
    <property type="match status" value="1"/>
</dbReference>
<evidence type="ECO:0000256" key="5">
    <source>
        <dbReference type="ARBA" id="ARBA00023242"/>
    </source>
</evidence>
<dbReference type="VEuPathDB" id="FungiDB:ATEG_05520"/>
<keyword evidence="2" id="KW-0805">Transcription regulation</keyword>
<dbReference type="CDD" id="cd12148">
    <property type="entry name" value="fungal_TF_MHR"/>
    <property type="match status" value="1"/>
</dbReference>
<gene>
    <name evidence="7" type="ORF">ATEIFO6365_0005075100</name>
</gene>
<dbReference type="GO" id="GO:0008270">
    <property type="term" value="F:zinc ion binding"/>
    <property type="evidence" value="ECO:0007669"/>
    <property type="project" value="InterPro"/>
</dbReference>
<evidence type="ECO:0000313" key="7">
    <source>
        <dbReference type="EMBL" id="GFF16559.1"/>
    </source>
</evidence>
<dbReference type="InterPro" id="IPR001138">
    <property type="entry name" value="Zn2Cys6_DnaBD"/>
</dbReference>
<comment type="caution">
    <text evidence="7">The sequence shown here is derived from an EMBL/GenBank/DDBJ whole genome shotgun (WGS) entry which is preliminary data.</text>
</comment>
<dbReference type="InterPro" id="IPR051127">
    <property type="entry name" value="Fungal_SecMet_Regulators"/>
</dbReference>
<dbReference type="SMART" id="SM00906">
    <property type="entry name" value="Fungal_trans"/>
    <property type="match status" value="1"/>
</dbReference>
<organism evidence="7 8">
    <name type="scientific">Aspergillus terreus</name>
    <dbReference type="NCBI Taxonomy" id="33178"/>
    <lineage>
        <taxon>Eukaryota</taxon>
        <taxon>Fungi</taxon>
        <taxon>Dikarya</taxon>
        <taxon>Ascomycota</taxon>
        <taxon>Pezizomycotina</taxon>
        <taxon>Eurotiomycetes</taxon>
        <taxon>Eurotiomycetidae</taxon>
        <taxon>Eurotiales</taxon>
        <taxon>Aspergillaceae</taxon>
        <taxon>Aspergillus</taxon>
        <taxon>Aspergillus subgen. Circumdati</taxon>
    </lineage>
</organism>
<protein>
    <submittedName>
        <fullName evidence="7">Transcription factor, fungi</fullName>
    </submittedName>
</protein>
<evidence type="ECO:0000256" key="4">
    <source>
        <dbReference type="ARBA" id="ARBA00023163"/>
    </source>
</evidence>
<dbReference type="GO" id="GO:0000978">
    <property type="term" value="F:RNA polymerase II cis-regulatory region sequence-specific DNA binding"/>
    <property type="evidence" value="ECO:0007669"/>
    <property type="project" value="TreeGrafter"/>
</dbReference>
<evidence type="ECO:0000256" key="3">
    <source>
        <dbReference type="ARBA" id="ARBA00023125"/>
    </source>
</evidence>
<keyword evidence="3" id="KW-0238">DNA-binding</keyword>
<dbReference type="Pfam" id="PF00172">
    <property type="entry name" value="Zn_clus"/>
    <property type="match status" value="1"/>
</dbReference>
<dbReference type="InterPro" id="IPR036864">
    <property type="entry name" value="Zn2-C6_fun-type_DNA-bd_sf"/>
</dbReference>
<dbReference type="GO" id="GO:0000981">
    <property type="term" value="F:DNA-binding transcription factor activity, RNA polymerase II-specific"/>
    <property type="evidence" value="ECO:0007669"/>
    <property type="project" value="InterPro"/>
</dbReference>
<dbReference type="GO" id="GO:0005634">
    <property type="term" value="C:nucleus"/>
    <property type="evidence" value="ECO:0007669"/>
    <property type="project" value="TreeGrafter"/>
</dbReference>
<dbReference type="OrthoDB" id="3362851at2759"/>
<name>A0A5M3Z1L6_ASPTE</name>
<feature type="compositionally biased region" description="Low complexity" evidence="6">
    <location>
        <begin position="140"/>
        <end position="155"/>
    </location>
</feature>
<reference evidence="7 8" key="1">
    <citation type="submission" date="2020-01" db="EMBL/GenBank/DDBJ databases">
        <title>Aspergillus terreus IFO 6365 whole genome shotgun sequence.</title>
        <authorList>
            <person name="Kanamasa S."/>
            <person name="Takahashi H."/>
        </authorList>
    </citation>
    <scope>NUCLEOTIDE SEQUENCE [LARGE SCALE GENOMIC DNA]</scope>
    <source>
        <strain evidence="7 8">IFO 6365</strain>
    </source>
</reference>
<proteinExistence type="predicted"/>
<evidence type="ECO:0000256" key="6">
    <source>
        <dbReference type="SAM" id="MobiDB-lite"/>
    </source>
</evidence>
<dbReference type="PANTHER" id="PTHR47424:SF5">
    <property type="entry name" value="ZN(II)2CYS6 TRANSCRIPTION FACTOR (EUROFUNG)"/>
    <property type="match status" value="1"/>
</dbReference>
<dbReference type="PROSITE" id="PS50048">
    <property type="entry name" value="ZN2_CY6_FUNGAL_2"/>
    <property type="match status" value="1"/>
</dbReference>
<dbReference type="Pfam" id="PF04082">
    <property type="entry name" value="Fungal_trans"/>
    <property type="match status" value="1"/>
</dbReference>
<sequence length="751" mass="83206">MFHTFDGSESASRAAPGRQGPGGERGETTGRRVTTARACTSCRHRKIKCDGERPCEACRWYRKADQCHYAHPRTSDRSVLHTTHPGGAFNSTQKDSKRVKEVSATLDTYRRVLGTLFPNVNVESLDNLPREKLLEVLAAQSQQSPGSIPQPSSSPTATLASVATHGDSAEDDNLELLQTMPAEPLDRQHTGSTDLDQGLSDDVNGLALCARQPSSYLGISSTQAVLKVIVLLNPGCASYLSRKPASVGEGTAYGAPSGWLPHVPVAPLQPQHLPLTEMQFLDAYFLIFHAFCPMIDEKSFRETYLAGHRRDKPWLALLNIVLALGSVAATNPNDTTHQIYYRRCEENLGLSALGNPQIEIIQTLGLISGWYCHYLSQPELAQSLMGAALRMATARGLHKEPIKHDQVLDPTTAASLDIKRRTWWSLFCMDTWAGMTLGRPSMGRTGLTITVKPPHGRDEETLMDVLPLVENIRFARIATEIQELLAAAPLGKHQAAQMDAQLLEWWENLPAILKDYEPCPERIKTVRNVMRWRYYNQRILLYRPTLLSYAMRRVSYLALRTEERTAIEKCREMAELSIQHIAATAQTNQLGGWNAVWWTFLASMVPLLGLFINDPTATDPRASIRSCQAQVETAMLTFARMHALGHTAKTSLDAVSRIFEASKHVDNLAVHGAALPVLAPAVDSVRRDATALGVVPQPEMNRAMTSHSEAAHLDVLIYPFVHDANDQQMWDYLSWGDNSMWPGLVTDIAMA</sequence>
<keyword evidence="8" id="KW-1185">Reference proteome</keyword>
<dbReference type="InterPro" id="IPR007219">
    <property type="entry name" value="XnlR_reg_dom"/>
</dbReference>
<dbReference type="CDD" id="cd00067">
    <property type="entry name" value="GAL4"/>
    <property type="match status" value="1"/>
</dbReference>
<dbReference type="PANTHER" id="PTHR47424">
    <property type="entry name" value="REGULATORY PROTEIN GAL4"/>
    <property type="match status" value="1"/>
</dbReference>
<dbReference type="GO" id="GO:0000435">
    <property type="term" value="P:positive regulation of transcription from RNA polymerase II promoter by galactose"/>
    <property type="evidence" value="ECO:0007669"/>
    <property type="project" value="TreeGrafter"/>
</dbReference>
<dbReference type="GO" id="GO:0006351">
    <property type="term" value="P:DNA-templated transcription"/>
    <property type="evidence" value="ECO:0007669"/>
    <property type="project" value="InterPro"/>
</dbReference>
<dbReference type="AlphaFoldDB" id="A0A5M3Z1L6"/>
<accession>A0A5M3Z1L6</accession>